<evidence type="ECO:0000313" key="3">
    <source>
        <dbReference type="Proteomes" id="UP000198131"/>
    </source>
</evidence>
<dbReference type="RefSeq" id="WP_088843623.1">
    <property type="nucleotide sequence ID" value="NZ_FYEW01000001.1"/>
</dbReference>
<accession>A0A212T0I8</accession>
<dbReference type="Proteomes" id="UP000198131">
    <property type="component" value="Unassembled WGS sequence"/>
</dbReference>
<keyword evidence="1" id="KW-0812">Transmembrane</keyword>
<keyword evidence="3" id="KW-1185">Reference proteome</keyword>
<dbReference type="AlphaFoldDB" id="A0A212T0I8"/>
<feature type="transmembrane region" description="Helical" evidence="1">
    <location>
        <begin position="90"/>
        <end position="111"/>
    </location>
</feature>
<evidence type="ECO:0000313" key="2">
    <source>
        <dbReference type="EMBL" id="SNC59547.1"/>
    </source>
</evidence>
<evidence type="ECO:0000256" key="1">
    <source>
        <dbReference type="SAM" id="Phobius"/>
    </source>
</evidence>
<dbReference type="PANTHER" id="PTHR36974:SF1">
    <property type="entry name" value="DOXX FAMILY MEMBRANE PROTEIN"/>
    <property type="match status" value="1"/>
</dbReference>
<gene>
    <name evidence="2" type="ORF">SAMN06265337_0075</name>
</gene>
<dbReference type="OrthoDB" id="673526at2"/>
<feature type="transmembrane region" description="Helical" evidence="1">
    <location>
        <begin position="137"/>
        <end position="160"/>
    </location>
</feature>
<feature type="transmembrane region" description="Helical" evidence="1">
    <location>
        <begin position="66"/>
        <end position="84"/>
    </location>
</feature>
<organism evidence="2 3">
    <name type="scientific">Hymenobacter gelipurpurascens</name>
    <dbReference type="NCBI Taxonomy" id="89968"/>
    <lineage>
        <taxon>Bacteria</taxon>
        <taxon>Pseudomonadati</taxon>
        <taxon>Bacteroidota</taxon>
        <taxon>Cytophagia</taxon>
        <taxon>Cytophagales</taxon>
        <taxon>Hymenobacteraceae</taxon>
        <taxon>Hymenobacter</taxon>
    </lineage>
</organism>
<feature type="transmembrane region" description="Helical" evidence="1">
    <location>
        <begin position="33"/>
        <end position="54"/>
    </location>
</feature>
<keyword evidence="1" id="KW-1133">Transmembrane helix</keyword>
<name>A0A212T0I8_9BACT</name>
<reference evidence="3" key="1">
    <citation type="submission" date="2017-06" db="EMBL/GenBank/DDBJ databases">
        <authorList>
            <person name="Varghese N."/>
            <person name="Submissions S."/>
        </authorList>
    </citation>
    <scope>NUCLEOTIDE SEQUENCE [LARGE SCALE GENOMIC DNA]</scope>
    <source>
        <strain evidence="3">DSM 11116</strain>
    </source>
</reference>
<protein>
    <submittedName>
        <fullName evidence="2">Uncharacterized membrane protein</fullName>
    </submittedName>
</protein>
<keyword evidence="1" id="KW-0472">Membrane</keyword>
<proteinExistence type="predicted"/>
<dbReference type="PANTHER" id="PTHR36974">
    <property type="entry name" value="MEMBRANE PROTEIN-RELATED"/>
    <property type="match status" value="1"/>
</dbReference>
<sequence>MKPLLVLLLAFGVLAAGTYFLQGQADFVLAGNGAMSAMLVFTAIGHFAFTQGMMRMLPEFLPAKKALVYSTGVLELAAAVGMLLPEWRERTAYCLLAFFVLILPANIYAALGHLNYQTGTPDGPGPRYLWFRIPLQLLFMAWTWYFALYLPFVTTFYEWFFSPLMKASF</sequence>
<dbReference type="EMBL" id="FYEW01000001">
    <property type="protein sequence ID" value="SNC59547.1"/>
    <property type="molecule type" value="Genomic_DNA"/>
</dbReference>